<name>A0A1Y2HB79_9FUNG</name>
<protein>
    <submittedName>
        <fullName evidence="2">Tyrosine phosphatase family-domain-containing protein</fullName>
    </submittedName>
</protein>
<dbReference type="CDD" id="cd14501">
    <property type="entry name" value="PFA-DSP"/>
    <property type="match status" value="1"/>
</dbReference>
<dbReference type="Pfam" id="PF03162">
    <property type="entry name" value="Y_phosphatase2"/>
    <property type="match status" value="1"/>
</dbReference>
<gene>
    <name evidence="2" type="ORF">BCR44DRAFT_1441588</name>
</gene>
<evidence type="ECO:0000313" key="3">
    <source>
        <dbReference type="Proteomes" id="UP000193411"/>
    </source>
</evidence>
<dbReference type="InterPro" id="IPR029021">
    <property type="entry name" value="Prot-tyrosine_phosphatase-like"/>
</dbReference>
<feature type="region of interest" description="Disordered" evidence="1">
    <location>
        <begin position="1"/>
        <end position="68"/>
    </location>
</feature>
<dbReference type="EMBL" id="MCFL01000055">
    <property type="protein sequence ID" value="ORZ31765.1"/>
    <property type="molecule type" value="Genomic_DNA"/>
</dbReference>
<sequence length="361" mass="37063">MSSSSSNTSSPLPMSPAPRPSASTTTTATPLRRRSSLGSTSRPHPPPPLGATGSSTSASSSSSLLGQSSSISAAGGGATIHSLIVKATTLSPPQPTPLVPAPATAQPPLAPPTHVLPTAHPPAPLTIPDNFAQVEPGIYRSSLPSAASIPFLRTLALKTVLLLTPDLPSRAVAAWLDESCIQVIHLGAARAWGGGLLMAAKAPDGSGTPPTHPGLTPLASAPTSLAPLSTASGVPAAPSTGTTTGPPTWRPVSEDLVKDALQHLLLPSAHPILVACTTGIHETGTVIGCMRRMQRWNLNAIAFEYRQFADTKARYAAEQMIELFDVDWVVVPRGAENKVCGLIVGADGGDDDYGDKVQVNE</sequence>
<reference evidence="2 3" key="1">
    <citation type="submission" date="2016-07" db="EMBL/GenBank/DDBJ databases">
        <title>Pervasive Adenine N6-methylation of Active Genes in Fungi.</title>
        <authorList>
            <consortium name="DOE Joint Genome Institute"/>
            <person name="Mondo S.J."/>
            <person name="Dannebaum R.O."/>
            <person name="Kuo R.C."/>
            <person name="Labutti K."/>
            <person name="Haridas S."/>
            <person name="Kuo A."/>
            <person name="Salamov A."/>
            <person name="Ahrendt S.R."/>
            <person name="Lipzen A."/>
            <person name="Sullivan W."/>
            <person name="Andreopoulos W.B."/>
            <person name="Clum A."/>
            <person name="Lindquist E."/>
            <person name="Daum C."/>
            <person name="Ramamoorthy G.K."/>
            <person name="Gryganskyi A."/>
            <person name="Culley D."/>
            <person name="Magnuson J.K."/>
            <person name="James T.Y."/>
            <person name="O'Malley M.A."/>
            <person name="Stajich J.E."/>
            <person name="Spatafora J.W."/>
            <person name="Visel A."/>
            <person name="Grigoriev I.V."/>
        </authorList>
    </citation>
    <scope>NUCLEOTIDE SEQUENCE [LARGE SCALE GENOMIC DNA]</scope>
    <source>
        <strain evidence="2 3">PL171</strain>
    </source>
</reference>
<dbReference type="Gene3D" id="3.90.190.10">
    <property type="entry name" value="Protein tyrosine phosphatase superfamily"/>
    <property type="match status" value="1"/>
</dbReference>
<accession>A0A1Y2HB79</accession>
<dbReference type="STRING" id="765915.A0A1Y2HB79"/>
<feature type="compositionally biased region" description="Low complexity" evidence="1">
    <location>
        <begin position="50"/>
        <end position="68"/>
    </location>
</feature>
<keyword evidence="3" id="KW-1185">Reference proteome</keyword>
<dbReference type="InterPro" id="IPR004861">
    <property type="entry name" value="Siw14-like"/>
</dbReference>
<evidence type="ECO:0000256" key="1">
    <source>
        <dbReference type="SAM" id="MobiDB-lite"/>
    </source>
</evidence>
<feature type="compositionally biased region" description="Low complexity" evidence="1">
    <location>
        <begin position="235"/>
        <end position="247"/>
    </location>
</feature>
<organism evidence="2 3">
    <name type="scientific">Catenaria anguillulae PL171</name>
    <dbReference type="NCBI Taxonomy" id="765915"/>
    <lineage>
        <taxon>Eukaryota</taxon>
        <taxon>Fungi</taxon>
        <taxon>Fungi incertae sedis</taxon>
        <taxon>Blastocladiomycota</taxon>
        <taxon>Blastocladiomycetes</taxon>
        <taxon>Blastocladiales</taxon>
        <taxon>Catenariaceae</taxon>
        <taxon>Catenaria</taxon>
    </lineage>
</organism>
<dbReference type="OrthoDB" id="6375174at2759"/>
<proteinExistence type="predicted"/>
<dbReference type="AlphaFoldDB" id="A0A1Y2HB79"/>
<feature type="region of interest" description="Disordered" evidence="1">
    <location>
        <begin position="229"/>
        <end position="248"/>
    </location>
</feature>
<feature type="compositionally biased region" description="Low complexity" evidence="1">
    <location>
        <begin position="20"/>
        <end position="42"/>
    </location>
</feature>
<dbReference type="Proteomes" id="UP000193411">
    <property type="component" value="Unassembled WGS sequence"/>
</dbReference>
<dbReference type="SUPFAM" id="SSF52799">
    <property type="entry name" value="(Phosphotyrosine protein) phosphatases II"/>
    <property type="match status" value="1"/>
</dbReference>
<evidence type="ECO:0000313" key="2">
    <source>
        <dbReference type="EMBL" id="ORZ31765.1"/>
    </source>
</evidence>
<comment type="caution">
    <text evidence="2">The sequence shown here is derived from an EMBL/GenBank/DDBJ whole genome shotgun (WGS) entry which is preliminary data.</text>
</comment>
<feature type="compositionally biased region" description="Low complexity" evidence="1">
    <location>
        <begin position="1"/>
        <end position="12"/>
    </location>
</feature>
<dbReference type="PANTHER" id="PTHR31126:SF18">
    <property type="entry name" value="PROTEIN-TYROSINE-PHOSPHATASE"/>
    <property type="match status" value="1"/>
</dbReference>
<feature type="region of interest" description="Disordered" evidence="1">
    <location>
        <begin position="94"/>
        <end position="114"/>
    </location>
</feature>
<dbReference type="PANTHER" id="PTHR31126">
    <property type="entry name" value="TYROSINE-PROTEIN PHOSPHATASE"/>
    <property type="match status" value="1"/>
</dbReference>
<dbReference type="GO" id="GO:0016791">
    <property type="term" value="F:phosphatase activity"/>
    <property type="evidence" value="ECO:0007669"/>
    <property type="project" value="TreeGrafter"/>
</dbReference>